<organism evidence="9 10">
    <name type="scientific">Bradymonas sediminis</name>
    <dbReference type="NCBI Taxonomy" id="1548548"/>
    <lineage>
        <taxon>Bacteria</taxon>
        <taxon>Deltaproteobacteria</taxon>
        <taxon>Bradymonadales</taxon>
        <taxon>Bradymonadaceae</taxon>
        <taxon>Bradymonas</taxon>
    </lineage>
</organism>
<dbReference type="Proteomes" id="UP000249799">
    <property type="component" value="Chromosome"/>
</dbReference>
<feature type="active site" evidence="6">
    <location>
        <position position="116"/>
    </location>
</feature>
<dbReference type="GO" id="GO:0008081">
    <property type="term" value="F:phosphoric diester hydrolase activity"/>
    <property type="evidence" value="ECO:0007669"/>
    <property type="project" value="TreeGrafter"/>
</dbReference>
<feature type="site" description="Transition state stabilizer" evidence="8">
    <location>
        <position position="161"/>
    </location>
</feature>
<protein>
    <submittedName>
        <fullName evidence="9">Exodeoxyribonuclease III</fullName>
        <ecNumber evidence="9">3.1.11.2</ecNumber>
    </submittedName>
</protein>
<feature type="binding site" evidence="7">
    <location>
        <position position="161"/>
    </location>
    <ligand>
        <name>Mg(2+)</name>
        <dbReference type="ChEBI" id="CHEBI:18420"/>
        <label>1</label>
    </ligand>
</feature>
<dbReference type="PROSITE" id="PS00727">
    <property type="entry name" value="AP_NUCLEASE_F1_2"/>
    <property type="match status" value="1"/>
</dbReference>
<feature type="site" description="Important for catalytic activity" evidence="8">
    <location>
        <position position="230"/>
    </location>
</feature>
<evidence type="ECO:0000313" key="10">
    <source>
        <dbReference type="Proteomes" id="UP000249799"/>
    </source>
</evidence>
<feature type="active site" description="Proton donor/acceptor" evidence="6">
    <location>
        <position position="159"/>
    </location>
</feature>
<reference evidence="9 10" key="1">
    <citation type="submission" date="2018-06" db="EMBL/GenBank/DDBJ databases">
        <title>Lujinxingia sediminis gen. nov. sp. nov., a new facultative anaerobic member of the class Deltaproteobacteria, and proposal of Lujinxingaceae fam. nov.</title>
        <authorList>
            <person name="Guo L.-Y."/>
            <person name="Li C.-M."/>
            <person name="Wang S."/>
            <person name="Du Z.-J."/>
        </authorList>
    </citation>
    <scope>NUCLEOTIDE SEQUENCE [LARGE SCALE GENOMIC DNA]</scope>
    <source>
        <strain evidence="9 10">FA350</strain>
    </source>
</reference>
<feature type="binding site" evidence="7">
    <location>
        <position position="14"/>
    </location>
    <ligand>
        <name>Mg(2+)</name>
        <dbReference type="ChEBI" id="CHEBI:18420"/>
        <label>1</label>
    </ligand>
</feature>
<dbReference type="AlphaFoldDB" id="A0A2Z4FG71"/>
<dbReference type="InterPro" id="IPR036691">
    <property type="entry name" value="Endo/exonu/phosph_ase_sf"/>
</dbReference>
<dbReference type="GO" id="GO:0003677">
    <property type="term" value="F:DNA binding"/>
    <property type="evidence" value="ECO:0007669"/>
    <property type="project" value="InterPro"/>
</dbReference>
<dbReference type="GO" id="GO:0008311">
    <property type="term" value="F:double-stranded DNA 3'-5' DNA exonuclease activity"/>
    <property type="evidence" value="ECO:0007669"/>
    <property type="project" value="UniProtKB-EC"/>
</dbReference>
<dbReference type="SUPFAM" id="SSF56219">
    <property type="entry name" value="DNase I-like"/>
    <property type="match status" value="1"/>
</dbReference>
<dbReference type="Pfam" id="PF03372">
    <property type="entry name" value="Exo_endo_phos"/>
    <property type="match status" value="1"/>
</dbReference>
<dbReference type="InterPro" id="IPR005135">
    <property type="entry name" value="Endo/exonuclease/phosphatase"/>
</dbReference>
<evidence type="ECO:0000256" key="7">
    <source>
        <dbReference type="PIRSR" id="PIRSR604808-2"/>
    </source>
</evidence>
<feature type="site" description="Interaction with DNA substrate" evidence="8">
    <location>
        <position position="256"/>
    </location>
</feature>
<comment type="cofactor">
    <cofactor evidence="1">
        <name>Mn(2+)</name>
        <dbReference type="ChEBI" id="CHEBI:29035"/>
    </cofactor>
</comment>
<dbReference type="PANTHER" id="PTHR22748">
    <property type="entry name" value="AP ENDONUCLEASE"/>
    <property type="match status" value="1"/>
</dbReference>
<sequence length="269" mass="30721">MTDSADLLKIYAWNVNGLRACARKGYLDWLHGSDADVVGLQEVRALEEQLTKKVSQPEGWQTHFFPAEFKKGYSGVGLYSRKAFDEVSTTMGEERFDREGRTQIAKLGKLTIANVYFPNGSGTNRDLSRIPYKLDFYDRLREMLQPALERGEPVLVMGDFNTAHQDIDLANPTTNRETSGFRPEERASFQQWLDAGWTDTFRHFCAEPEHYTWWTYRGNCRARNVGWRIDYVLASPGAMEFLMAAEIHPDVMGSDHCPVSVTLHRDVLG</sequence>
<feature type="binding site" evidence="7">
    <location>
        <position position="256"/>
    </location>
    <ligand>
        <name>Mg(2+)</name>
        <dbReference type="ChEBI" id="CHEBI:18420"/>
        <label>1</label>
    </ligand>
</feature>
<dbReference type="EMBL" id="CP030032">
    <property type="protein sequence ID" value="AWV87932.1"/>
    <property type="molecule type" value="Genomic_DNA"/>
</dbReference>
<evidence type="ECO:0000313" key="9">
    <source>
        <dbReference type="EMBL" id="AWV87932.1"/>
    </source>
</evidence>
<keyword evidence="5 7" id="KW-0460">Magnesium</keyword>
<keyword evidence="10" id="KW-1185">Reference proteome</keyword>
<keyword evidence="4 9" id="KW-0378">Hydrolase</keyword>
<name>A0A2Z4FG71_9DELT</name>
<dbReference type="NCBIfam" id="TIGR00195">
    <property type="entry name" value="exoDNase_III"/>
    <property type="match status" value="1"/>
</dbReference>
<evidence type="ECO:0000256" key="6">
    <source>
        <dbReference type="PIRSR" id="PIRSR604808-1"/>
    </source>
</evidence>
<dbReference type="EC" id="3.1.11.2" evidence="9"/>
<dbReference type="GO" id="GO:0003906">
    <property type="term" value="F:DNA-(apurinic or apyrimidinic site) endonuclease activity"/>
    <property type="evidence" value="ECO:0007669"/>
    <property type="project" value="TreeGrafter"/>
</dbReference>
<evidence type="ECO:0000256" key="3">
    <source>
        <dbReference type="ARBA" id="ARBA00022723"/>
    </source>
</evidence>
<dbReference type="NCBIfam" id="TIGR00633">
    <property type="entry name" value="xth"/>
    <property type="match status" value="1"/>
</dbReference>
<evidence type="ECO:0000256" key="8">
    <source>
        <dbReference type="PIRSR" id="PIRSR604808-3"/>
    </source>
</evidence>
<dbReference type="PANTHER" id="PTHR22748:SF6">
    <property type="entry name" value="DNA-(APURINIC OR APYRIMIDINIC SITE) ENDONUCLEASE"/>
    <property type="match status" value="1"/>
</dbReference>
<dbReference type="KEGG" id="bsed:DN745_00740"/>
<feature type="active site" description="Proton acceptor" evidence="6">
    <location>
        <position position="256"/>
    </location>
</feature>
<dbReference type="InterPro" id="IPR004808">
    <property type="entry name" value="AP_endonuc_1"/>
</dbReference>
<keyword evidence="3 7" id="KW-0479">Metal-binding</keyword>
<evidence type="ECO:0000256" key="2">
    <source>
        <dbReference type="ARBA" id="ARBA00007092"/>
    </source>
</evidence>
<gene>
    <name evidence="9" type="primary">xth</name>
    <name evidence="9" type="ORF">DN745_00740</name>
</gene>
<dbReference type="OrthoDB" id="9803914at2"/>
<dbReference type="Gene3D" id="3.60.10.10">
    <property type="entry name" value="Endonuclease/exonuclease/phosphatase"/>
    <property type="match status" value="1"/>
</dbReference>
<dbReference type="PROSITE" id="PS51435">
    <property type="entry name" value="AP_NUCLEASE_F1_4"/>
    <property type="match status" value="1"/>
</dbReference>
<feature type="binding site" evidence="7">
    <location>
        <position position="255"/>
    </location>
    <ligand>
        <name>Mg(2+)</name>
        <dbReference type="ChEBI" id="CHEBI:18420"/>
        <label>1</label>
    </ligand>
</feature>
<feature type="binding site" evidence="7">
    <location>
        <position position="159"/>
    </location>
    <ligand>
        <name>Mg(2+)</name>
        <dbReference type="ChEBI" id="CHEBI:18420"/>
        <label>1</label>
    </ligand>
</feature>
<proteinExistence type="inferred from homology"/>
<comment type="similarity">
    <text evidence="2">Belongs to the DNA repair enzymes AP/ExoA family.</text>
</comment>
<feature type="binding site" evidence="7">
    <location>
        <position position="42"/>
    </location>
    <ligand>
        <name>Mg(2+)</name>
        <dbReference type="ChEBI" id="CHEBI:18420"/>
        <label>1</label>
    </ligand>
</feature>
<dbReference type="PROSITE" id="PS00728">
    <property type="entry name" value="AP_NUCLEASE_F1_3"/>
    <property type="match status" value="1"/>
</dbReference>
<dbReference type="RefSeq" id="WP_111331230.1">
    <property type="nucleotide sequence ID" value="NZ_CP030032.1"/>
</dbReference>
<dbReference type="GO" id="GO:0006284">
    <property type="term" value="P:base-excision repair"/>
    <property type="evidence" value="ECO:0007669"/>
    <property type="project" value="TreeGrafter"/>
</dbReference>
<evidence type="ECO:0000256" key="5">
    <source>
        <dbReference type="ARBA" id="ARBA00022842"/>
    </source>
</evidence>
<dbReference type="InterPro" id="IPR020848">
    <property type="entry name" value="AP_endonuclease_F1_CS"/>
</dbReference>
<comment type="cofactor">
    <cofactor evidence="7">
        <name>Mg(2+)</name>
        <dbReference type="ChEBI" id="CHEBI:18420"/>
    </cofactor>
    <cofactor evidence="7">
        <name>Mn(2+)</name>
        <dbReference type="ChEBI" id="CHEBI:29035"/>
    </cofactor>
    <text evidence="7">Probably binds two magnesium or manganese ions per subunit.</text>
</comment>
<evidence type="ECO:0000256" key="1">
    <source>
        <dbReference type="ARBA" id="ARBA00001936"/>
    </source>
</evidence>
<keyword evidence="7" id="KW-0464">Manganese</keyword>
<evidence type="ECO:0000256" key="4">
    <source>
        <dbReference type="ARBA" id="ARBA00022801"/>
    </source>
</evidence>
<dbReference type="GO" id="GO:0046872">
    <property type="term" value="F:metal ion binding"/>
    <property type="evidence" value="ECO:0007669"/>
    <property type="project" value="UniProtKB-KW"/>
</dbReference>
<accession>A0A2Z4FG71</accession>